<protein>
    <submittedName>
        <fullName evidence="2">Uncharacterized protein</fullName>
    </submittedName>
</protein>
<gene>
    <name evidence="3" type="ORF">CJ030_MR8G002067</name>
    <name evidence="2" type="ORF">CJ030_MR8G002069</name>
</gene>
<reference evidence="2" key="1">
    <citation type="submission" date="2018-07" db="EMBL/GenBank/DDBJ databases">
        <authorList>
            <person name="Gao Z.-S."/>
            <person name="Jia H.-M."/>
            <person name="Jia H.-J."/>
            <person name="Cai Q.-L."/>
            <person name="Wang Y."/>
            <person name="Zhao H.-B."/>
        </authorList>
    </citation>
    <scope>NUCLEOTIDE SEQUENCE</scope>
    <source>
        <tissue evidence="2">Leaves</tissue>
    </source>
</reference>
<feature type="region of interest" description="Disordered" evidence="1">
    <location>
        <begin position="64"/>
        <end position="83"/>
    </location>
</feature>
<evidence type="ECO:0000313" key="2">
    <source>
        <dbReference type="EMBL" id="KAB1202936.1"/>
    </source>
</evidence>
<evidence type="ECO:0000313" key="4">
    <source>
        <dbReference type="Proteomes" id="UP000516437"/>
    </source>
</evidence>
<dbReference type="AlphaFoldDB" id="A0A6A1US04"/>
<evidence type="ECO:0000313" key="3">
    <source>
        <dbReference type="EMBL" id="KAB1202938.1"/>
    </source>
</evidence>
<accession>A0A6A1US04</accession>
<dbReference type="Proteomes" id="UP000516437">
    <property type="component" value="Chromosome 8"/>
</dbReference>
<keyword evidence="4" id="KW-1185">Reference proteome</keyword>
<comment type="caution">
    <text evidence="2">The sequence shown here is derived from an EMBL/GenBank/DDBJ whole genome shotgun (WGS) entry which is preliminary data.</text>
</comment>
<reference evidence="2" key="3">
    <citation type="submission" date="2019-09" db="EMBL/GenBank/DDBJ databases">
        <authorList>
            <person name="Gao Z."/>
        </authorList>
    </citation>
    <scope>NUCLEOTIDE SEQUENCE</scope>
    <source>
        <tissue evidence="2">Leaves</tissue>
    </source>
</reference>
<name>A0A6A1US04_9ROSI</name>
<feature type="compositionally biased region" description="Acidic residues" evidence="1">
    <location>
        <begin position="72"/>
        <end position="83"/>
    </location>
</feature>
<sequence length="83" mass="9172">MEGMSLSPSPQHMYSYPPLMNYPPPLFGMSYNTAYPTASTASFYAPPMHATTYSEIYPLPPPLSDPIHDSFSDDDDETGCSIM</sequence>
<organism evidence="2 4">
    <name type="scientific">Morella rubra</name>
    <name type="common">Chinese bayberry</name>
    <dbReference type="NCBI Taxonomy" id="262757"/>
    <lineage>
        <taxon>Eukaryota</taxon>
        <taxon>Viridiplantae</taxon>
        <taxon>Streptophyta</taxon>
        <taxon>Embryophyta</taxon>
        <taxon>Tracheophyta</taxon>
        <taxon>Spermatophyta</taxon>
        <taxon>Magnoliopsida</taxon>
        <taxon>eudicotyledons</taxon>
        <taxon>Gunneridae</taxon>
        <taxon>Pentapetalae</taxon>
        <taxon>rosids</taxon>
        <taxon>fabids</taxon>
        <taxon>Fagales</taxon>
        <taxon>Myricaceae</taxon>
        <taxon>Morella</taxon>
    </lineage>
</organism>
<dbReference type="EMBL" id="RXIC02000026">
    <property type="protein sequence ID" value="KAB1202938.1"/>
    <property type="molecule type" value="Genomic_DNA"/>
</dbReference>
<reference evidence="2 4" key="2">
    <citation type="journal article" date="2019" name="Plant Biotechnol. J.">
        <title>The red bayberry genome and genetic basis of sex determination.</title>
        <authorList>
            <person name="Jia H.M."/>
            <person name="Jia H.J."/>
            <person name="Cai Q.L."/>
            <person name="Wang Y."/>
            <person name="Zhao H.B."/>
            <person name="Yang W.F."/>
            <person name="Wang G.Y."/>
            <person name="Li Y.H."/>
            <person name="Zhan D.L."/>
            <person name="Shen Y.T."/>
            <person name="Niu Q.F."/>
            <person name="Chang L."/>
            <person name="Qiu J."/>
            <person name="Zhao L."/>
            <person name="Xie H.B."/>
            <person name="Fu W.Y."/>
            <person name="Jin J."/>
            <person name="Li X.W."/>
            <person name="Jiao Y."/>
            <person name="Zhou C.C."/>
            <person name="Tu T."/>
            <person name="Chai C.Y."/>
            <person name="Gao J.L."/>
            <person name="Fan L.J."/>
            <person name="van de Weg E."/>
            <person name="Wang J.Y."/>
            <person name="Gao Z.S."/>
        </authorList>
    </citation>
    <scope>NUCLEOTIDE SEQUENCE [LARGE SCALE GENOMIC DNA]</scope>
    <source>
        <tissue evidence="2">Leaves</tissue>
    </source>
</reference>
<evidence type="ECO:0000256" key="1">
    <source>
        <dbReference type="SAM" id="MobiDB-lite"/>
    </source>
</evidence>
<dbReference type="EMBL" id="RXIC02000026">
    <property type="protein sequence ID" value="KAB1202936.1"/>
    <property type="molecule type" value="Genomic_DNA"/>
</dbReference>
<proteinExistence type="predicted"/>